<dbReference type="OrthoDB" id="310684at2759"/>
<dbReference type="EMBL" id="CAJJDN010000123">
    <property type="protein sequence ID" value="CAD8119892.1"/>
    <property type="molecule type" value="Genomic_DNA"/>
</dbReference>
<proteinExistence type="predicted"/>
<reference evidence="1" key="1">
    <citation type="submission" date="2021-01" db="EMBL/GenBank/DDBJ databases">
        <authorList>
            <consortium name="Genoscope - CEA"/>
            <person name="William W."/>
        </authorList>
    </citation>
    <scope>NUCLEOTIDE SEQUENCE</scope>
</reference>
<name>A0A8S1QY83_9CILI</name>
<accession>A0A8S1QY83</accession>
<dbReference type="AlphaFoldDB" id="A0A8S1QY83"/>
<evidence type="ECO:0000313" key="1">
    <source>
        <dbReference type="EMBL" id="CAD8119892.1"/>
    </source>
</evidence>
<comment type="caution">
    <text evidence="1">The sequence shown here is derived from an EMBL/GenBank/DDBJ whole genome shotgun (WGS) entry which is preliminary data.</text>
</comment>
<keyword evidence="2" id="KW-1185">Reference proteome</keyword>
<sequence length="237" mass="28319">MHNKSLHQDIQSLEDNDWMIFTMFSNQFNLLCNYHNILNNIHQITNSINIIKQQQFIDEELSKLLNQNFQKMDQYSINFTSAIEVFQNSLKNEKDRLDKYYNISNHLKFIQNQTEYNQTTSFGNLNYLLQLTASLQIIPENQILDSLKFYLISSFALYLITRNNHLKLRLILLQTSILFLFECILQNFLSQILLKYIRYFAMLVIQYSIIKQFTISSKEENQINAVITQIKKKYKLE</sequence>
<evidence type="ECO:0000313" key="2">
    <source>
        <dbReference type="Proteomes" id="UP000692954"/>
    </source>
</evidence>
<dbReference type="Proteomes" id="UP000692954">
    <property type="component" value="Unassembled WGS sequence"/>
</dbReference>
<gene>
    <name evidence="1" type="ORF">PSON_ATCC_30995.1.T1230072</name>
</gene>
<protein>
    <submittedName>
        <fullName evidence="1">Uncharacterized protein</fullName>
    </submittedName>
</protein>
<organism evidence="1 2">
    <name type="scientific">Paramecium sonneborni</name>
    <dbReference type="NCBI Taxonomy" id="65129"/>
    <lineage>
        <taxon>Eukaryota</taxon>
        <taxon>Sar</taxon>
        <taxon>Alveolata</taxon>
        <taxon>Ciliophora</taxon>
        <taxon>Intramacronucleata</taxon>
        <taxon>Oligohymenophorea</taxon>
        <taxon>Peniculida</taxon>
        <taxon>Parameciidae</taxon>
        <taxon>Paramecium</taxon>
    </lineage>
</organism>